<dbReference type="Proteomes" id="UP000675881">
    <property type="component" value="Chromosome 6"/>
</dbReference>
<gene>
    <name evidence="2" type="ORF">LSAA_11888</name>
</gene>
<reference evidence="2" key="1">
    <citation type="submission" date="2021-02" db="EMBL/GenBank/DDBJ databases">
        <authorList>
            <person name="Bekaert M."/>
        </authorList>
    </citation>
    <scope>NUCLEOTIDE SEQUENCE</scope>
    <source>
        <strain evidence="2">IoA-00</strain>
    </source>
</reference>
<evidence type="ECO:0000256" key="1">
    <source>
        <dbReference type="SAM" id="MobiDB-lite"/>
    </source>
</evidence>
<name>A0A7R8HAJ3_LEPSM</name>
<feature type="region of interest" description="Disordered" evidence="1">
    <location>
        <begin position="52"/>
        <end position="83"/>
    </location>
</feature>
<evidence type="ECO:0000313" key="2">
    <source>
        <dbReference type="EMBL" id="CAF2976406.1"/>
    </source>
</evidence>
<accession>A0A7R8HAJ3</accession>
<proteinExistence type="predicted"/>
<feature type="compositionally biased region" description="Polar residues" evidence="1">
    <location>
        <begin position="58"/>
        <end position="70"/>
    </location>
</feature>
<dbReference type="AlphaFoldDB" id="A0A7R8HAJ3"/>
<keyword evidence="3" id="KW-1185">Reference proteome</keyword>
<sequence length="189" mass="21287">MRTNRIENCSLLIEKELSWKGRGSYNYKSENDGIIVLRGSIEIYKDNKGGSFKISEVPNKSNTPSTSSARRASVSPKPEPSTASEFDNIGYWPYFLEQKNSSRCANKNCGSNQDISPVEVLNCIRLLMLGKQAEFDVPSDPVKCRNTNEETQDMPPFNQLGSTSISKEDKFEHHNSEDCIYLSMALINF</sequence>
<dbReference type="EMBL" id="HG994585">
    <property type="protein sequence ID" value="CAF2976406.1"/>
    <property type="molecule type" value="Genomic_DNA"/>
</dbReference>
<evidence type="ECO:0000313" key="3">
    <source>
        <dbReference type="Proteomes" id="UP000675881"/>
    </source>
</evidence>
<protein>
    <submittedName>
        <fullName evidence="2">(salmon louse) hypothetical protein</fullName>
    </submittedName>
</protein>
<organism evidence="2 3">
    <name type="scientific">Lepeophtheirus salmonis</name>
    <name type="common">Salmon louse</name>
    <name type="synonym">Caligus salmonis</name>
    <dbReference type="NCBI Taxonomy" id="72036"/>
    <lineage>
        <taxon>Eukaryota</taxon>
        <taxon>Metazoa</taxon>
        <taxon>Ecdysozoa</taxon>
        <taxon>Arthropoda</taxon>
        <taxon>Crustacea</taxon>
        <taxon>Multicrustacea</taxon>
        <taxon>Hexanauplia</taxon>
        <taxon>Copepoda</taxon>
        <taxon>Siphonostomatoida</taxon>
        <taxon>Caligidae</taxon>
        <taxon>Lepeophtheirus</taxon>
    </lineage>
</organism>